<evidence type="ECO:0000313" key="8">
    <source>
        <dbReference type="Proteomes" id="UP000431451"/>
    </source>
</evidence>
<organism evidence="5 7">
    <name type="scientific">Clostridium neonatale</name>
    <dbReference type="NCBI Taxonomy" id="137838"/>
    <lineage>
        <taxon>Bacteria</taxon>
        <taxon>Bacillati</taxon>
        <taxon>Bacillota</taxon>
        <taxon>Clostridia</taxon>
        <taxon>Eubacteriales</taxon>
        <taxon>Clostridiaceae</taxon>
        <taxon>Clostridium</taxon>
    </lineage>
</organism>
<evidence type="ECO:0000313" key="3">
    <source>
        <dbReference type="EMBL" id="CAG9711484.1"/>
    </source>
</evidence>
<dbReference type="Proteomes" id="UP001189143">
    <property type="component" value="Unassembled WGS sequence"/>
</dbReference>
<dbReference type="EMBL" id="CAMTCP010000282">
    <property type="protein sequence ID" value="CAI3688135.1"/>
    <property type="molecule type" value="Genomic_DNA"/>
</dbReference>
<evidence type="ECO:0000256" key="1">
    <source>
        <dbReference type="ARBA" id="ARBA00023002"/>
    </source>
</evidence>
<keyword evidence="1 6" id="KW-0560">Oxidoreductase</keyword>
<protein>
    <submittedName>
        <fullName evidence="6">Alkyl hydroperoxide reductase subunit F</fullName>
        <ecNumber evidence="6">1.8.1.-</ecNumber>
    </submittedName>
    <submittedName>
        <fullName evidence="3">FAD-dependent pyridine nucleotide-disulphide oxidoreductase</fullName>
    </submittedName>
    <submittedName>
        <fullName evidence="5">NAD(P)/FAD-dependent oxidoreductase</fullName>
    </submittedName>
</protein>
<dbReference type="InterPro" id="IPR036188">
    <property type="entry name" value="FAD/NAD-bd_sf"/>
</dbReference>
<accession>A0A2A7MCP5</accession>
<dbReference type="Proteomes" id="UP000220840">
    <property type="component" value="Unassembled WGS sequence"/>
</dbReference>
<dbReference type="PRINTS" id="PR00469">
    <property type="entry name" value="PNDRDTASEII"/>
</dbReference>
<dbReference type="PANTHER" id="PTHR42949:SF3">
    <property type="entry name" value="ANAEROBIC GLYCEROL-3-PHOSPHATE DEHYDROGENASE SUBUNIT B"/>
    <property type="match status" value="1"/>
</dbReference>
<dbReference type="EMBL" id="UWJD01000001">
    <property type="protein sequence ID" value="VCT82873.1"/>
    <property type="molecule type" value="Genomic_DNA"/>
</dbReference>
<proteinExistence type="predicted"/>
<dbReference type="Gene3D" id="3.50.50.60">
    <property type="entry name" value="FAD/NAD(P)-binding domain"/>
    <property type="match status" value="2"/>
</dbReference>
<sequence>MKSYDLIVIGAGIAGMTAAIGAANKGIKNILLIEREEFVGGLINQFIHNGFGKKILGKEVTGPEYIEYIDESIDKSSIDVLLNTTALNITEDNIITYVNSEDGVTDVKGTAVIFAMGAKERYFGDIMLVTKKLVGIQTVGEAHRIINFEGYLPGRNSIILAKNKWGFILARRLLIEGGNVKCVVLEKSCDEIINEEIKDIIEGFNIPIVDSSKIIEVSGKDRIQKVKIKNLKDNSVSEIECDALLLTVNFEPDDALAKKAKILMPDENLITISKDYSTSQNGVFACGNVVYGEKAFALKDNNGIECGEQAANYIKSNYTN</sequence>
<evidence type="ECO:0000313" key="7">
    <source>
        <dbReference type="Proteomes" id="UP000220840"/>
    </source>
</evidence>
<evidence type="ECO:0000313" key="4">
    <source>
        <dbReference type="EMBL" id="CAI3688135.1"/>
    </source>
</evidence>
<dbReference type="InterPro" id="IPR023753">
    <property type="entry name" value="FAD/NAD-binding_dom"/>
</dbReference>
<dbReference type="OrthoDB" id="9776839at2"/>
<keyword evidence="7" id="KW-1185">Reference proteome</keyword>
<dbReference type="Proteomes" id="UP000789738">
    <property type="component" value="Unassembled WGS sequence"/>
</dbReference>
<evidence type="ECO:0000313" key="5">
    <source>
        <dbReference type="EMBL" id="PEG29455.1"/>
    </source>
</evidence>
<name>A0A2A7MCP5_9CLOT</name>
<gene>
    <name evidence="6" type="primary">ahpF</name>
    <name evidence="4" type="ORF">CNEO2_800006</name>
    <name evidence="3" type="ORF">CNEO_45346</name>
    <name evidence="6" type="ORF">CNEONATNEC25_00460</name>
    <name evidence="5" type="ORF">CQ394_19050</name>
</gene>
<feature type="domain" description="FAD/NAD(P)-binding" evidence="2">
    <location>
        <begin position="4"/>
        <end position="127"/>
    </location>
</feature>
<dbReference type="RefSeq" id="WP_058293650.1">
    <property type="nucleotide sequence ID" value="NZ_CAKJVD010000016.1"/>
</dbReference>
<dbReference type="AlphaFoldDB" id="A0A2A7MCP5"/>
<feature type="domain" description="FAD/NAD(P)-binding" evidence="2">
    <location>
        <begin position="185"/>
        <end position="290"/>
    </location>
</feature>
<dbReference type="PRINTS" id="PR00368">
    <property type="entry name" value="FADPNR"/>
</dbReference>
<dbReference type="GeneID" id="68875779"/>
<dbReference type="GO" id="GO:0016491">
    <property type="term" value="F:oxidoreductase activity"/>
    <property type="evidence" value="ECO:0007669"/>
    <property type="project" value="UniProtKB-KW"/>
</dbReference>
<dbReference type="InterPro" id="IPR051691">
    <property type="entry name" value="Metab_Enz_Cyan_OpOx_G3PDH"/>
</dbReference>
<dbReference type="EC" id="1.8.1.-" evidence="6"/>
<dbReference type="Pfam" id="PF07992">
    <property type="entry name" value="Pyr_redox_2"/>
    <property type="match status" value="2"/>
</dbReference>
<evidence type="ECO:0000313" key="6">
    <source>
        <dbReference type="EMBL" id="VCT82873.1"/>
    </source>
</evidence>
<reference evidence="4" key="4">
    <citation type="submission" date="2022-10" db="EMBL/GenBank/DDBJ databases">
        <authorList>
            <person name="Aires J."/>
            <person name="Mesa V."/>
        </authorList>
    </citation>
    <scope>NUCLEOTIDE SEQUENCE</scope>
    <source>
        <strain evidence="4">Clostridium neonatale JD116</strain>
    </source>
</reference>
<reference evidence="6 8" key="2">
    <citation type="submission" date="2018-06" db="EMBL/GenBank/DDBJ databases">
        <authorList>
            <consortium name="IHU Genomes"/>
        </authorList>
    </citation>
    <scope>NUCLEOTIDE SEQUENCE [LARGE SCALE GENOMIC DNA]</scope>
    <source>
        <strain evidence="6 8">NEC25</strain>
    </source>
</reference>
<reference evidence="5 7" key="1">
    <citation type="submission" date="2017-10" db="EMBL/GenBank/DDBJ databases">
        <title>Effective Description of Clostridium neonatale sp. nov. linked to necrotizing enterocolitis in neonates and a clarification of species assignable to the genus Clostridium (Prazmowski 1880) emend. Lawson and Rainey 2016.</title>
        <authorList>
            <person name="Bernard K."/>
            <person name="Burdz T."/>
            <person name="Wiebe D."/>
            <person name="Balcewich B."/>
            <person name="Alfa M."/>
            <person name="Bernier A.-M."/>
        </authorList>
    </citation>
    <scope>NUCLEOTIDE SEQUENCE [LARGE SCALE GENOMIC DNA]</scope>
    <source>
        <strain evidence="5 7">LCDC99A005</strain>
    </source>
</reference>
<reference evidence="3" key="3">
    <citation type="submission" date="2021-10" db="EMBL/GenBank/DDBJ databases">
        <authorList>
            <person name="Mesa V."/>
        </authorList>
    </citation>
    <scope>NUCLEOTIDE SEQUENCE</scope>
    <source>
        <strain evidence="3">CC3_PB</strain>
    </source>
</reference>
<dbReference type="EMBL" id="CAKJVE010000004">
    <property type="protein sequence ID" value="CAG9711484.1"/>
    <property type="molecule type" value="Genomic_DNA"/>
</dbReference>
<dbReference type="SUPFAM" id="SSF51905">
    <property type="entry name" value="FAD/NAD(P)-binding domain"/>
    <property type="match status" value="1"/>
</dbReference>
<dbReference type="EMBL" id="PDCJ01000004">
    <property type="protein sequence ID" value="PEG29455.1"/>
    <property type="molecule type" value="Genomic_DNA"/>
</dbReference>
<dbReference type="PANTHER" id="PTHR42949">
    <property type="entry name" value="ANAEROBIC GLYCEROL-3-PHOSPHATE DEHYDROGENASE SUBUNIT B"/>
    <property type="match status" value="1"/>
</dbReference>
<dbReference type="STRING" id="137838.GCA_001458595_00705"/>
<dbReference type="Proteomes" id="UP000431451">
    <property type="component" value="Unassembled WGS sequence"/>
</dbReference>
<evidence type="ECO:0000259" key="2">
    <source>
        <dbReference type="Pfam" id="PF07992"/>
    </source>
</evidence>